<accession>A0A0D2PE70</accession>
<dbReference type="OMA" id="AYPEWWI"/>
<evidence type="ECO:0000313" key="3">
    <source>
        <dbReference type="Proteomes" id="UP000054270"/>
    </source>
</evidence>
<dbReference type="EMBL" id="KN817526">
    <property type="protein sequence ID" value="KJA26876.1"/>
    <property type="molecule type" value="Genomic_DNA"/>
</dbReference>
<organism evidence="2 3">
    <name type="scientific">Hypholoma sublateritium (strain FD-334 SS-4)</name>
    <dbReference type="NCBI Taxonomy" id="945553"/>
    <lineage>
        <taxon>Eukaryota</taxon>
        <taxon>Fungi</taxon>
        <taxon>Dikarya</taxon>
        <taxon>Basidiomycota</taxon>
        <taxon>Agaricomycotina</taxon>
        <taxon>Agaricomycetes</taxon>
        <taxon>Agaricomycetidae</taxon>
        <taxon>Agaricales</taxon>
        <taxon>Agaricineae</taxon>
        <taxon>Strophariaceae</taxon>
        <taxon>Hypholoma</taxon>
    </lineage>
</organism>
<dbReference type="OrthoDB" id="541052at2759"/>
<evidence type="ECO:0000313" key="2">
    <source>
        <dbReference type="EMBL" id="KJA26876.1"/>
    </source>
</evidence>
<name>A0A0D2PE70_HYPSF</name>
<dbReference type="Proteomes" id="UP000054270">
    <property type="component" value="Unassembled WGS sequence"/>
</dbReference>
<keyword evidence="3" id="KW-1185">Reference proteome</keyword>
<dbReference type="InterPro" id="IPR051091">
    <property type="entry name" value="O-Glucosyltr/Glycosyltrsf_90"/>
</dbReference>
<sequence length="625" mass="71930">MFMGFRQAPRGLRRLCFFIVCGLFFLVLLQHHVSFLDPLINQTYISSASPPPTKKLAQPILPLADPLAKHTYLPNGLLEVNPDAPHPIFALIKDAEAKWEAKLNRASKTLEEAVEEYKRRYKRAPPRGFDDWLLNARLRWDYAQEHNVQLPDEYDFIHHDLEPFWGISPEDLIKVQEEQEEETDSYTLSRNETHDTDLARVAFSTPDRWRERALLRGMDEILDLLQPVEHLLPAFRAVFSPHDNPNLLSDYHVKKAFLDAARAGKYVNLKKLPRIPHEHYGFASACAPGSPGRMTEGPVDQLNRPEPAPGKRFIHDHHASMDPCTNPGIFYHHAQYVAHDLGPRPRPRLAMQFAYCSTPLFHDIQPPTFISWTADVTPRENDPPWAQKTDARLLWRGSNTGINHNAHTRWQHAQRIRLVRMAGAMDGTERVLLPPTGAGVEDEERWRVGEGVDMQRALVNPAMMDIAFTGEPIGCDLKYCNYLKTLFEWRRNAPANSKEVGNHKYFVDVDGNGWSSRFKRLITTNSLVFKATAYPEWWIDRVQPWVHYVPVQVDYSDLYDAYTFFRGGLYGEGNHDALAAKIAGAGRAWSKAYWRKEDMTAYFFRLLLEYARLMSLDREAMSYQG</sequence>
<gene>
    <name evidence="2" type="ORF">HYPSUDRAFT_52322</name>
</gene>
<dbReference type="Pfam" id="PF05686">
    <property type="entry name" value="Glyco_transf_90"/>
    <property type="match status" value="1"/>
</dbReference>
<reference evidence="3" key="1">
    <citation type="submission" date="2014-04" db="EMBL/GenBank/DDBJ databases">
        <title>Evolutionary Origins and Diversification of the Mycorrhizal Mutualists.</title>
        <authorList>
            <consortium name="DOE Joint Genome Institute"/>
            <consortium name="Mycorrhizal Genomics Consortium"/>
            <person name="Kohler A."/>
            <person name="Kuo A."/>
            <person name="Nagy L.G."/>
            <person name="Floudas D."/>
            <person name="Copeland A."/>
            <person name="Barry K.W."/>
            <person name="Cichocki N."/>
            <person name="Veneault-Fourrey C."/>
            <person name="LaButti K."/>
            <person name="Lindquist E.A."/>
            <person name="Lipzen A."/>
            <person name="Lundell T."/>
            <person name="Morin E."/>
            <person name="Murat C."/>
            <person name="Riley R."/>
            <person name="Ohm R."/>
            <person name="Sun H."/>
            <person name="Tunlid A."/>
            <person name="Henrissat B."/>
            <person name="Grigoriev I.V."/>
            <person name="Hibbett D.S."/>
            <person name="Martin F."/>
        </authorList>
    </citation>
    <scope>NUCLEOTIDE SEQUENCE [LARGE SCALE GENOMIC DNA]</scope>
    <source>
        <strain evidence="3">FD-334 SS-4</strain>
    </source>
</reference>
<dbReference type="PANTHER" id="PTHR12203:SF118">
    <property type="entry name" value="BETA-1,2-XYLOSYLTRANSFERASE 1"/>
    <property type="match status" value="1"/>
</dbReference>
<dbReference type="PANTHER" id="PTHR12203">
    <property type="entry name" value="KDEL LYS-ASP-GLU-LEU CONTAINING - RELATED"/>
    <property type="match status" value="1"/>
</dbReference>
<dbReference type="AlphaFoldDB" id="A0A0D2PE70"/>
<keyword evidence="2" id="KW-0808">Transferase</keyword>
<dbReference type="GO" id="GO:0016740">
    <property type="term" value="F:transferase activity"/>
    <property type="evidence" value="ECO:0007669"/>
    <property type="project" value="UniProtKB-KW"/>
</dbReference>
<dbReference type="InterPro" id="IPR006598">
    <property type="entry name" value="CAP10"/>
</dbReference>
<proteinExistence type="predicted"/>
<feature type="domain" description="Glycosyl transferase CAP10" evidence="1">
    <location>
        <begin position="340"/>
        <end position="617"/>
    </location>
</feature>
<dbReference type="SMART" id="SM00672">
    <property type="entry name" value="CAP10"/>
    <property type="match status" value="1"/>
</dbReference>
<evidence type="ECO:0000259" key="1">
    <source>
        <dbReference type="SMART" id="SM00672"/>
    </source>
</evidence>
<protein>
    <submittedName>
        <fullName evidence="2">Glycosyltransferase family 90 protein</fullName>
    </submittedName>
</protein>